<protein>
    <submittedName>
        <fullName evidence="2">Uncharacterized protein</fullName>
    </submittedName>
</protein>
<dbReference type="EMBL" id="PVNH01000002">
    <property type="protein sequence ID" value="PRX50034.1"/>
    <property type="molecule type" value="Genomic_DNA"/>
</dbReference>
<comment type="caution">
    <text evidence="2">The sequence shown here is derived from an EMBL/GenBank/DDBJ whole genome shotgun (WGS) entry which is preliminary data.</text>
</comment>
<gene>
    <name evidence="2" type="ORF">B0I33_102150</name>
</gene>
<reference evidence="2 3" key="1">
    <citation type="submission" date="2018-03" db="EMBL/GenBank/DDBJ databases">
        <title>Genomic Encyclopedia of Type Strains, Phase III (KMG-III): the genomes of soil and plant-associated and newly described type strains.</title>
        <authorList>
            <person name="Whitman W."/>
        </authorList>
    </citation>
    <scope>NUCLEOTIDE SEQUENCE [LARGE SCALE GENOMIC DNA]</scope>
    <source>
        <strain evidence="2 3">CGMCC 4.7125</strain>
    </source>
</reference>
<keyword evidence="1" id="KW-0812">Transmembrane</keyword>
<accession>A0A2T0M0B1</accession>
<evidence type="ECO:0000313" key="2">
    <source>
        <dbReference type="EMBL" id="PRX50034.1"/>
    </source>
</evidence>
<keyword evidence="3" id="KW-1185">Reference proteome</keyword>
<feature type="transmembrane region" description="Helical" evidence="1">
    <location>
        <begin position="56"/>
        <end position="77"/>
    </location>
</feature>
<feature type="transmembrane region" description="Helical" evidence="1">
    <location>
        <begin position="12"/>
        <end position="36"/>
    </location>
</feature>
<evidence type="ECO:0000256" key="1">
    <source>
        <dbReference type="SAM" id="Phobius"/>
    </source>
</evidence>
<evidence type="ECO:0000313" key="3">
    <source>
        <dbReference type="Proteomes" id="UP000238362"/>
    </source>
</evidence>
<sequence>MSASNPPGRLNRGVLALLGLMLVAAGGLTLATHFGWRGLFDPASTIVPGTGRPPTWVLYIITVVATLLGLLCLRWLAAQLVRRPRRRIWRLESDPDRGRTELATTTAVEPFADEIEKYPGVRAADASLTGAQNDATLTVVIHADQQASLAAIRHRLSTQALPRLRQALGLRALPTQVEFRFTGKTTTTVR</sequence>
<proteinExistence type="predicted"/>
<keyword evidence="1" id="KW-1133">Transmembrane helix</keyword>
<keyword evidence="1" id="KW-0472">Membrane</keyword>
<organism evidence="2 3">
    <name type="scientific">Prauserella shujinwangii</name>
    <dbReference type="NCBI Taxonomy" id="1453103"/>
    <lineage>
        <taxon>Bacteria</taxon>
        <taxon>Bacillati</taxon>
        <taxon>Actinomycetota</taxon>
        <taxon>Actinomycetes</taxon>
        <taxon>Pseudonocardiales</taxon>
        <taxon>Pseudonocardiaceae</taxon>
        <taxon>Prauserella</taxon>
    </lineage>
</organism>
<name>A0A2T0M0B1_9PSEU</name>
<dbReference type="RefSeq" id="WP_106177159.1">
    <property type="nucleotide sequence ID" value="NZ_PVNH01000002.1"/>
</dbReference>
<dbReference type="OrthoDB" id="3363827at2"/>
<dbReference type="AlphaFoldDB" id="A0A2T0M0B1"/>
<dbReference type="Proteomes" id="UP000238362">
    <property type="component" value="Unassembled WGS sequence"/>
</dbReference>